<dbReference type="EMBL" id="CP036273">
    <property type="protein sequence ID" value="QDU18267.1"/>
    <property type="molecule type" value="Genomic_DNA"/>
</dbReference>
<dbReference type="GO" id="GO:0016987">
    <property type="term" value="F:sigma factor activity"/>
    <property type="evidence" value="ECO:0007669"/>
    <property type="project" value="UniProtKB-KW"/>
</dbReference>
<evidence type="ECO:0000313" key="7">
    <source>
        <dbReference type="EMBL" id="QDU18267.1"/>
    </source>
</evidence>
<proteinExistence type="inferred from homology"/>
<name>A0A517XL79_9BACT</name>
<dbReference type="Proteomes" id="UP000319576">
    <property type="component" value="Chromosome"/>
</dbReference>
<dbReference type="PANTHER" id="PTHR43133">
    <property type="entry name" value="RNA POLYMERASE ECF-TYPE SIGMA FACTO"/>
    <property type="match status" value="1"/>
</dbReference>
<keyword evidence="4" id="KW-0804">Transcription</keyword>
<dbReference type="InterPro" id="IPR013324">
    <property type="entry name" value="RNA_pol_sigma_r3/r4-like"/>
</dbReference>
<accession>A0A517XL79</accession>
<dbReference type="AlphaFoldDB" id="A0A517XL79"/>
<keyword evidence="3" id="KW-0731">Sigma factor</keyword>
<dbReference type="InterPro" id="IPR039425">
    <property type="entry name" value="RNA_pol_sigma-70-like"/>
</dbReference>
<gene>
    <name evidence="7" type="primary">sigL_1</name>
    <name evidence="7" type="ORF">ETAA1_01510</name>
</gene>
<dbReference type="Gene3D" id="1.10.1740.10">
    <property type="match status" value="1"/>
</dbReference>
<evidence type="ECO:0000256" key="1">
    <source>
        <dbReference type="ARBA" id="ARBA00010641"/>
    </source>
</evidence>
<dbReference type="OrthoDB" id="283468at2"/>
<evidence type="ECO:0000256" key="4">
    <source>
        <dbReference type="ARBA" id="ARBA00023163"/>
    </source>
</evidence>
<keyword evidence="2" id="KW-0805">Transcription regulation</keyword>
<dbReference type="InterPro" id="IPR036388">
    <property type="entry name" value="WH-like_DNA-bd_sf"/>
</dbReference>
<organism evidence="7 8">
    <name type="scientific">Urbifossiella limnaea</name>
    <dbReference type="NCBI Taxonomy" id="2528023"/>
    <lineage>
        <taxon>Bacteria</taxon>
        <taxon>Pseudomonadati</taxon>
        <taxon>Planctomycetota</taxon>
        <taxon>Planctomycetia</taxon>
        <taxon>Gemmatales</taxon>
        <taxon>Gemmataceae</taxon>
        <taxon>Urbifossiella</taxon>
    </lineage>
</organism>
<evidence type="ECO:0000256" key="5">
    <source>
        <dbReference type="SAM" id="MobiDB-lite"/>
    </source>
</evidence>
<dbReference type="CDD" id="cd06171">
    <property type="entry name" value="Sigma70_r4"/>
    <property type="match status" value="1"/>
</dbReference>
<feature type="domain" description="RNA polymerase sigma-70 ECF-like HTH" evidence="6">
    <location>
        <begin position="13"/>
        <end position="183"/>
    </location>
</feature>
<evidence type="ECO:0000256" key="3">
    <source>
        <dbReference type="ARBA" id="ARBA00023082"/>
    </source>
</evidence>
<dbReference type="GO" id="GO:0006352">
    <property type="term" value="P:DNA-templated transcription initiation"/>
    <property type="evidence" value="ECO:0007669"/>
    <property type="project" value="InterPro"/>
</dbReference>
<dbReference type="SUPFAM" id="SSF88946">
    <property type="entry name" value="Sigma2 domain of RNA polymerase sigma factors"/>
    <property type="match status" value="1"/>
</dbReference>
<dbReference type="KEGG" id="uli:ETAA1_01510"/>
<feature type="region of interest" description="Disordered" evidence="5">
    <location>
        <begin position="108"/>
        <end position="128"/>
    </location>
</feature>
<comment type="similarity">
    <text evidence="1">Belongs to the sigma-70 factor family. ECF subfamily.</text>
</comment>
<dbReference type="InterPro" id="IPR013325">
    <property type="entry name" value="RNA_pol_sigma_r2"/>
</dbReference>
<evidence type="ECO:0000256" key="2">
    <source>
        <dbReference type="ARBA" id="ARBA00023015"/>
    </source>
</evidence>
<dbReference type="NCBIfam" id="TIGR02937">
    <property type="entry name" value="sigma70-ECF"/>
    <property type="match status" value="1"/>
</dbReference>
<dbReference type="RefSeq" id="WP_145233421.1">
    <property type="nucleotide sequence ID" value="NZ_CP036273.1"/>
</dbReference>
<reference evidence="7 8" key="1">
    <citation type="submission" date="2019-02" db="EMBL/GenBank/DDBJ databases">
        <title>Deep-cultivation of Planctomycetes and their phenomic and genomic characterization uncovers novel biology.</title>
        <authorList>
            <person name="Wiegand S."/>
            <person name="Jogler M."/>
            <person name="Boedeker C."/>
            <person name="Pinto D."/>
            <person name="Vollmers J."/>
            <person name="Rivas-Marin E."/>
            <person name="Kohn T."/>
            <person name="Peeters S.H."/>
            <person name="Heuer A."/>
            <person name="Rast P."/>
            <person name="Oberbeckmann S."/>
            <person name="Bunk B."/>
            <person name="Jeske O."/>
            <person name="Meyerdierks A."/>
            <person name="Storesund J.E."/>
            <person name="Kallscheuer N."/>
            <person name="Luecker S."/>
            <person name="Lage O.M."/>
            <person name="Pohl T."/>
            <person name="Merkel B.J."/>
            <person name="Hornburger P."/>
            <person name="Mueller R.-W."/>
            <person name="Bruemmer F."/>
            <person name="Labrenz M."/>
            <person name="Spormann A.M."/>
            <person name="Op den Camp H."/>
            <person name="Overmann J."/>
            <person name="Amann R."/>
            <person name="Jetten M.S.M."/>
            <person name="Mascher T."/>
            <person name="Medema M.H."/>
            <person name="Devos D.P."/>
            <person name="Kaster A.-K."/>
            <person name="Ovreas L."/>
            <person name="Rohde M."/>
            <person name="Galperin M.Y."/>
            <person name="Jogler C."/>
        </authorList>
    </citation>
    <scope>NUCLEOTIDE SEQUENCE [LARGE SCALE GENOMIC DNA]</scope>
    <source>
        <strain evidence="7 8">ETA_A1</strain>
    </source>
</reference>
<keyword evidence="8" id="KW-1185">Reference proteome</keyword>
<evidence type="ECO:0000259" key="6">
    <source>
        <dbReference type="Pfam" id="PF07638"/>
    </source>
</evidence>
<dbReference type="Gene3D" id="1.10.10.10">
    <property type="entry name" value="Winged helix-like DNA-binding domain superfamily/Winged helix DNA-binding domain"/>
    <property type="match status" value="1"/>
</dbReference>
<dbReference type="SUPFAM" id="SSF88659">
    <property type="entry name" value="Sigma3 and sigma4 domains of RNA polymerase sigma factors"/>
    <property type="match status" value="1"/>
</dbReference>
<dbReference type="PANTHER" id="PTHR43133:SF39">
    <property type="entry name" value="SIMILAR TO RNA POLYMERASE SIGMA-E FACTOR"/>
    <property type="match status" value="1"/>
</dbReference>
<protein>
    <submittedName>
        <fullName evidence="7">ECF RNA polymerase sigma factor SigL</fullName>
    </submittedName>
</protein>
<dbReference type="InterPro" id="IPR053812">
    <property type="entry name" value="HTH_Sigma70_ECF-like"/>
</dbReference>
<sequence>MPDEFNTLALEGLLVRLRAGDPAARDEIIRACQKRLEALARKMLRKYPAVRRWAETGDVFVAAALKLLKALEKVPVADTRAFFGLAARIIRNELIDLARHFLGPRGIGANHASDPGQDTPEPAAPADDPAELERMAAFHEAVEDLPAEEREVVGLMYYHGWTQAQIAELLDRDERTVRRRYCRAVELLAERLGDNYPTG</sequence>
<dbReference type="Pfam" id="PF07638">
    <property type="entry name" value="Sigma70_ECF"/>
    <property type="match status" value="1"/>
</dbReference>
<evidence type="ECO:0000313" key="8">
    <source>
        <dbReference type="Proteomes" id="UP000319576"/>
    </source>
</evidence>
<dbReference type="InterPro" id="IPR014284">
    <property type="entry name" value="RNA_pol_sigma-70_dom"/>
</dbReference>